<name>A0A4R6UZX4_9PSEU</name>
<accession>A0A4R6UZX4</accession>
<dbReference type="InterPro" id="IPR052509">
    <property type="entry name" value="Metal_resp_DNA-bind_regulator"/>
</dbReference>
<keyword evidence="3" id="KW-1185">Reference proteome</keyword>
<evidence type="ECO:0000259" key="1">
    <source>
        <dbReference type="Pfam" id="PF03551"/>
    </source>
</evidence>
<dbReference type="InterPro" id="IPR036390">
    <property type="entry name" value="WH_DNA-bd_sf"/>
</dbReference>
<dbReference type="PANTHER" id="PTHR33169">
    <property type="entry name" value="PADR-FAMILY TRANSCRIPTIONAL REGULATOR"/>
    <property type="match status" value="1"/>
</dbReference>
<dbReference type="EMBL" id="SNYO01000008">
    <property type="protein sequence ID" value="TDQ51876.1"/>
    <property type="molecule type" value="Genomic_DNA"/>
</dbReference>
<dbReference type="PANTHER" id="PTHR33169:SF13">
    <property type="entry name" value="PADR-FAMILY TRANSCRIPTIONAL REGULATOR"/>
    <property type="match status" value="1"/>
</dbReference>
<proteinExistence type="predicted"/>
<sequence>MARRSLSEQTFLVLTALSAEPLHGYGIVRAASELSGGEVTLRVGTLYGALDRLCADGLVEPDREEIHQGRARRYYRITDTGMAELVRDAGRRAHMADVALERGRASRRVPGLPTGEASA</sequence>
<comment type="caution">
    <text evidence="2">The sequence shown here is derived from an EMBL/GenBank/DDBJ whole genome shotgun (WGS) entry which is preliminary data.</text>
</comment>
<dbReference type="RefSeq" id="WP_243741956.1">
    <property type="nucleotide sequence ID" value="NZ_BAABHR010000064.1"/>
</dbReference>
<dbReference type="Proteomes" id="UP000295705">
    <property type="component" value="Unassembled WGS sequence"/>
</dbReference>
<dbReference type="InterPro" id="IPR005149">
    <property type="entry name" value="Tscrpt_reg_PadR_N"/>
</dbReference>
<protein>
    <submittedName>
        <fullName evidence="2">PadR family transcriptional regulator</fullName>
    </submittedName>
</protein>
<evidence type="ECO:0000313" key="2">
    <source>
        <dbReference type="EMBL" id="TDQ51876.1"/>
    </source>
</evidence>
<feature type="domain" description="Transcription regulator PadR N-terminal" evidence="1">
    <location>
        <begin position="13"/>
        <end position="85"/>
    </location>
</feature>
<reference evidence="2 3" key="1">
    <citation type="submission" date="2019-03" db="EMBL/GenBank/DDBJ databases">
        <title>Genomic Encyclopedia of Type Strains, Phase IV (KMG-IV): sequencing the most valuable type-strain genomes for metagenomic binning, comparative biology and taxonomic classification.</title>
        <authorList>
            <person name="Goeker M."/>
        </authorList>
    </citation>
    <scope>NUCLEOTIDE SEQUENCE [LARGE SCALE GENOMIC DNA]</scope>
    <source>
        <strain evidence="2 3">DSM 45775</strain>
    </source>
</reference>
<dbReference type="Pfam" id="PF03551">
    <property type="entry name" value="PadR"/>
    <property type="match status" value="1"/>
</dbReference>
<evidence type="ECO:0000313" key="3">
    <source>
        <dbReference type="Proteomes" id="UP000295705"/>
    </source>
</evidence>
<organism evidence="2 3">
    <name type="scientific">Actinomycetospora succinea</name>
    <dbReference type="NCBI Taxonomy" id="663603"/>
    <lineage>
        <taxon>Bacteria</taxon>
        <taxon>Bacillati</taxon>
        <taxon>Actinomycetota</taxon>
        <taxon>Actinomycetes</taxon>
        <taxon>Pseudonocardiales</taxon>
        <taxon>Pseudonocardiaceae</taxon>
        <taxon>Actinomycetospora</taxon>
    </lineage>
</organism>
<dbReference type="AlphaFoldDB" id="A0A4R6UZX4"/>
<dbReference type="Gene3D" id="1.10.10.10">
    <property type="entry name" value="Winged helix-like DNA-binding domain superfamily/Winged helix DNA-binding domain"/>
    <property type="match status" value="1"/>
</dbReference>
<gene>
    <name evidence="2" type="ORF">EV188_108237</name>
</gene>
<dbReference type="SUPFAM" id="SSF46785">
    <property type="entry name" value="Winged helix' DNA-binding domain"/>
    <property type="match status" value="1"/>
</dbReference>
<dbReference type="InterPro" id="IPR036388">
    <property type="entry name" value="WH-like_DNA-bd_sf"/>
</dbReference>